<dbReference type="AlphaFoldDB" id="G3H7Q8"/>
<evidence type="ECO:0000313" key="1">
    <source>
        <dbReference type="EMBL" id="EGV96720.1"/>
    </source>
</evidence>
<evidence type="ECO:0000313" key="2">
    <source>
        <dbReference type="Proteomes" id="UP000001075"/>
    </source>
</evidence>
<dbReference type="EMBL" id="JH000200">
    <property type="protein sequence ID" value="EGV96720.1"/>
    <property type="molecule type" value="Genomic_DNA"/>
</dbReference>
<sequence>MLLEDVKDSSDKRCKQYQILSVRFTAVTQVPMVFYFCPRPAPTLSAYPKNTMLEIYDQLQKNQSLTADLQSWLRYLTVIRTNYTKLEITYSNSPFGERNRTLC</sequence>
<protein>
    <submittedName>
        <fullName evidence="1">Uncharacterized protein</fullName>
    </submittedName>
</protein>
<dbReference type="Proteomes" id="UP000001075">
    <property type="component" value="Unassembled WGS sequence"/>
</dbReference>
<reference evidence="2" key="1">
    <citation type="journal article" date="2011" name="Nat. Biotechnol.">
        <title>The genomic sequence of the Chinese hamster ovary (CHO)-K1 cell line.</title>
        <authorList>
            <person name="Xu X."/>
            <person name="Nagarajan H."/>
            <person name="Lewis N.E."/>
            <person name="Pan S."/>
            <person name="Cai Z."/>
            <person name="Liu X."/>
            <person name="Chen W."/>
            <person name="Xie M."/>
            <person name="Wang W."/>
            <person name="Hammond S."/>
            <person name="Andersen M.R."/>
            <person name="Neff N."/>
            <person name="Passarelli B."/>
            <person name="Koh W."/>
            <person name="Fan H.C."/>
            <person name="Wang J."/>
            <person name="Gui Y."/>
            <person name="Lee K.H."/>
            <person name="Betenbaugh M.J."/>
            <person name="Quake S.R."/>
            <person name="Famili I."/>
            <person name="Palsson B.O."/>
            <person name="Wang J."/>
        </authorList>
    </citation>
    <scope>NUCLEOTIDE SEQUENCE [LARGE SCALE GENOMIC DNA]</scope>
    <source>
        <strain evidence="2">CHO K1 cell line</strain>
    </source>
</reference>
<proteinExistence type="predicted"/>
<gene>
    <name evidence="1" type="ORF">I79_006394</name>
</gene>
<name>G3H7Q8_CRIGR</name>
<organism evidence="1 2">
    <name type="scientific">Cricetulus griseus</name>
    <name type="common">Chinese hamster</name>
    <name type="synonym">Cricetulus barabensis griseus</name>
    <dbReference type="NCBI Taxonomy" id="10029"/>
    <lineage>
        <taxon>Eukaryota</taxon>
        <taxon>Metazoa</taxon>
        <taxon>Chordata</taxon>
        <taxon>Craniata</taxon>
        <taxon>Vertebrata</taxon>
        <taxon>Euteleostomi</taxon>
        <taxon>Mammalia</taxon>
        <taxon>Eutheria</taxon>
        <taxon>Euarchontoglires</taxon>
        <taxon>Glires</taxon>
        <taxon>Rodentia</taxon>
        <taxon>Myomorpha</taxon>
        <taxon>Muroidea</taxon>
        <taxon>Cricetidae</taxon>
        <taxon>Cricetinae</taxon>
        <taxon>Cricetulus</taxon>
    </lineage>
</organism>
<accession>G3H7Q8</accession>
<dbReference type="InParanoid" id="G3H7Q8"/>